<sequence length="438" mass="44998">MPANLPPGRDQSVGYQPSSGSAHGHVVDATLLTLPLPFKAVSTPALSSTSNQPAVSAATAGNASDQNASATKGSGEAPVMIAQAGTNHDQDHDVIASLQAASSPFLAPSATATTTDQLPAPRSAPTPVTPTTNLHYTIPCRGKIGKRKTAATLGINLRAWPGARRVARVLYDQQGHKVAGLGRAAHERILHARKSASCTGQAWPLSAPPPPRSAAVANSVGPMRTSGEEVIVIPIAVDWLHIALCTAIAHCSRSRTSPRSSRNRRWTSGKTRFGPTVRPAHPGPEALSRASRPAVAAASQSPPPAQGVYATEASVTIPLLVTAEQGQTATIGSLSPLMAADGPGGGGLDGGATAAAVAELKEVDAINNDGGKEAIKVDDEGAGTDVDFPDLLDAPDVQDLHALNEHLMNAEALDMPNNELPPLLLIDAPDEVNVPDLD</sequence>
<reference evidence="3" key="2">
    <citation type="submission" date="2009-11" db="EMBL/GenBank/DDBJ databases">
        <title>The Genome Sequence of Allomyces macrogynus strain ATCC 38327.</title>
        <authorList>
            <consortium name="The Broad Institute Genome Sequencing Platform"/>
            <person name="Russ C."/>
            <person name="Cuomo C."/>
            <person name="Shea T."/>
            <person name="Young S.K."/>
            <person name="Zeng Q."/>
            <person name="Koehrsen M."/>
            <person name="Haas B."/>
            <person name="Borodovsky M."/>
            <person name="Guigo R."/>
            <person name="Alvarado L."/>
            <person name="Berlin A."/>
            <person name="Borenstein D."/>
            <person name="Chen Z."/>
            <person name="Engels R."/>
            <person name="Freedman E."/>
            <person name="Gellesch M."/>
            <person name="Goldberg J."/>
            <person name="Griggs A."/>
            <person name="Gujja S."/>
            <person name="Heiman D."/>
            <person name="Hepburn T."/>
            <person name="Howarth C."/>
            <person name="Jen D."/>
            <person name="Larson L."/>
            <person name="Lewis B."/>
            <person name="Mehta T."/>
            <person name="Park D."/>
            <person name="Pearson M."/>
            <person name="Roberts A."/>
            <person name="Saif S."/>
            <person name="Shenoy N."/>
            <person name="Sisk P."/>
            <person name="Stolte C."/>
            <person name="Sykes S."/>
            <person name="Walk T."/>
            <person name="White J."/>
            <person name="Yandava C."/>
            <person name="Burger G."/>
            <person name="Gray M.W."/>
            <person name="Holland P.W.H."/>
            <person name="King N."/>
            <person name="Lang F.B.F."/>
            <person name="Roger A.J."/>
            <person name="Ruiz-Trillo I."/>
            <person name="Lander E."/>
            <person name="Nusbaum C."/>
        </authorList>
    </citation>
    <scope>NUCLEOTIDE SEQUENCE [LARGE SCALE GENOMIC DNA]</scope>
    <source>
        <strain evidence="3">ATCC 38327</strain>
    </source>
</reference>
<keyword evidence="3" id="KW-1185">Reference proteome</keyword>
<feature type="compositionally biased region" description="Low complexity" evidence="1">
    <location>
        <begin position="288"/>
        <end position="300"/>
    </location>
</feature>
<evidence type="ECO:0000256" key="1">
    <source>
        <dbReference type="SAM" id="MobiDB-lite"/>
    </source>
</evidence>
<dbReference type="VEuPathDB" id="FungiDB:AMAG_00060"/>
<dbReference type="AlphaFoldDB" id="A0A0L0RVA2"/>
<accession>A0A0L0RVA2</accession>
<protein>
    <submittedName>
        <fullName evidence="2">Uncharacterized protein</fullName>
    </submittedName>
</protein>
<dbReference type="EMBL" id="GG745328">
    <property type="protein sequence ID" value="KNE54059.1"/>
    <property type="molecule type" value="Genomic_DNA"/>
</dbReference>
<evidence type="ECO:0000313" key="2">
    <source>
        <dbReference type="EMBL" id="KNE54059.1"/>
    </source>
</evidence>
<gene>
    <name evidence="2" type="ORF">AMAG_00060</name>
</gene>
<name>A0A0L0RVA2_ALLM3</name>
<proteinExistence type="predicted"/>
<reference evidence="2 3" key="1">
    <citation type="submission" date="2009-11" db="EMBL/GenBank/DDBJ databases">
        <title>Annotation of Allomyces macrogynus ATCC 38327.</title>
        <authorList>
            <consortium name="The Broad Institute Genome Sequencing Platform"/>
            <person name="Russ C."/>
            <person name="Cuomo C."/>
            <person name="Burger G."/>
            <person name="Gray M.W."/>
            <person name="Holland P.W.H."/>
            <person name="King N."/>
            <person name="Lang F.B.F."/>
            <person name="Roger A.J."/>
            <person name="Ruiz-Trillo I."/>
            <person name="Young S.K."/>
            <person name="Zeng Q."/>
            <person name="Gargeya S."/>
            <person name="Fitzgerald M."/>
            <person name="Haas B."/>
            <person name="Abouelleil A."/>
            <person name="Alvarado L."/>
            <person name="Arachchi H.M."/>
            <person name="Berlin A."/>
            <person name="Chapman S.B."/>
            <person name="Gearin G."/>
            <person name="Goldberg J."/>
            <person name="Griggs A."/>
            <person name="Gujja S."/>
            <person name="Hansen M."/>
            <person name="Heiman D."/>
            <person name="Howarth C."/>
            <person name="Larimer J."/>
            <person name="Lui A."/>
            <person name="MacDonald P.J.P."/>
            <person name="McCowen C."/>
            <person name="Montmayeur A."/>
            <person name="Murphy C."/>
            <person name="Neiman D."/>
            <person name="Pearson M."/>
            <person name="Priest M."/>
            <person name="Roberts A."/>
            <person name="Saif S."/>
            <person name="Shea T."/>
            <person name="Sisk P."/>
            <person name="Stolte C."/>
            <person name="Sykes S."/>
            <person name="Wortman J."/>
            <person name="Nusbaum C."/>
            <person name="Birren B."/>
        </authorList>
    </citation>
    <scope>NUCLEOTIDE SEQUENCE [LARGE SCALE GENOMIC DNA]</scope>
    <source>
        <strain evidence="2 3">ATCC 38327</strain>
    </source>
</reference>
<feature type="region of interest" description="Disordered" evidence="1">
    <location>
        <begin position="110"/>
        <end position="134"/>
    </location>
</feature>
<feature type="region of interest" description="Disordered" evidence="1">
    <location>
        <begin position="1"/>
        <end position="22"/>
    </location>
</feature>
<organism evidence="2 3">
    <name type="scientific">Allomyces macrogynus (strain ATCC 38327)</name>
    <name type="common">Allomyces javanicus var. macrogynus</name>
    <dbReference type="NCBI Taxonomy" id="578462"/>
    <lineage>
        <taxon>Eukaryota</taxon>
        <taxon>Fungi</taxon>
        <taxon>Fungi incertae sedis</taxon>
        <taxon>Blastocladiomycota</taxon>
        <taxon>Blastocladiomycetes</taxon>
        <taxon>Blastocladiales</taxon>
        <taxon>Blastocladiaceae</taxon>
        <taxon>Allomyces</taxon>
    </lineage>
</organism>
<dbReference type="Proteomes" id="UP000054350">
    <property type="component" value="Unassembled WGS sequence"/>
</dbReference>
<evidence type="ECO:0000313" key="3">
    <source>
        <dbReference type="Proteomes" id="UP000054350"/>
    </source>
</evidence>
<feature type="region of interest" description="Disordered" evidence="1">
    <location>
        <begin position="253"/>
        <end position="306"/>
    </location>
</feature>